<protein>
    <submittedName>
        <fullName evidence="1">Uncharacterized protein</fullName>
    </submittedName>
</protein>
<organism evidence="1">
    <name type="scientific">marine sediment metagenome</name>
    <dbReference type="NCBI Taxonomy" id="412755"/>
    <lineage>
        <taxon>unclassified sequences</taxon>
        <taxon>metagenomes</taxon>
        <taxon>ecological metagenomes</taxon>
    </lineage>
</organism>
<proteinExistence type="predicted"/>
<gene>
    <name evidence="1" type="ORF">S01H1_63716</name>
</gene>
<accession>X0XR73</accession>
<sequence length="148" mass="16427">MIDTGSYFDDFVQNVKQIFIDNKSALGLRAVYGTDISLIPIYPCVCVDFGPWTEERKELGGNRIELAMTVEITYYHEELNQTTRKEAIDKALHNIAELLRKNISVGGYCRQSSITSGEAGPIPRKTAVIAGGIIIFNGIKDIRVTDVT</sequence>
<evidence type="ECO:0000313" key="1">
    <source>
        <dbReference type="EMBL" id="GAG37832.1"/>
    </source>
</evidence>
<reference evidence="1" key="1">
    <citation type="journal article" date="2014" name="Front. Microbiol.">
        <title>High frequency of phylogenetically diverse reductive dehalogenase-homologous genes in deep subseafloor sedimentary metagenomes.</title>
        <authorList>
            <person name="Kawai M."/>
            <person name="Futagami T."/>
            <person name="Toyoda A."/>
            <person name="Takaki Y."/>
            <person name="Nishi S."/>
            <person name="Hori S."/>
            <person name="Arai W."/>
            <person name="Tsubouchi T."/>
            <person name="Morono Y."/>
            <person name="Uchiyama I."/>
            <person name="Ito T."/>
            <person name="Fujiyama A."/>
            <person name="Inagaki F."/>
            <person name="Takami H."/>
        </authorList>
    </citation>
    <scope>NUCLEOTIDE SEQUENCE</scope>
    <source>
        <strain evidence="1">Expedition CK06-06</strain>
    </source>
</reference>
<dbReference type="AlphaFoldDB" id="X0XR73"/>
<dbReference type="EMBL" id="BARS01041955">
    <property type="protein sequence ID" value="GAG37832.1"/>
    <property type="molecule type" value="Genomic_DNA"/>
</dbReference>
<comment type="caution">
    <text evidence="1">The sequence shown here is derived from an EMBL/GenBank/DDBJ whole genome shotgun (WGS) entry which is preliminary data.</text>
</comment>
<name>X0XR73_9ZZZZ</name>